<dbReference type="Gene3D" id="1.10.8.930">
    <property type="entry name" value="Protein of unknown function DUF1465"/>
    <property type="match status" value="1"/>
</dbReference>
<proteinExistence type="predicted"/>
<dbReference type="KEGG" id="mico:GDR74_04010"/>
<keyword evidence="2" id="KW-1185">Reference proteome</keyword>
<protein>
    <submittedName>
        <fullName evidence="1">DUF1465 family protein</fullName>
    </submittedName>
</protein>
<dbReference type="InterPro" id="IPR010848">
    <property type="entry name" value="DUF1465"/>
</dbReference>
<organism evidence="1 2">
    <name type="scientific">Microvirga thermotolerans</name>
    <dbReference type="NCBI Taxonomy" id="2651334"/>
    <lineage>
        <taxon>Bacteria</taxon>
        <taxon>Pseudomonadati</taxon>
        <taxon>Pseudomonadota</taxon>
        <taxon>Alphaproteobacteria</taxon>
        <taxon>Hyphomicrobiales</taxon>
        <taxon>Methylobacteriaceae</taxon>
        <taxon>Microvirga</taxon>
    </lineage>
</organism>
<evidence type="ECO:0000313" key="1">
    <source>
        <dbReference type="EMBL" id="QFU15448.1"/>
    </source>
</evidence>
<reference evidence="1 2" key="1">
    <citation type="submission" date="2019-10" db="EMBL/GenBank/DDBJ databases">
        <title>Isolation, Identification of Microvirga thermotolerans HR1, a novel thermophilic bacterium and Comparative Genomics of the genus Microvirga.</title>
        <authorList>
            <person name="Li J."/>
            <person name="Zhang W."/>
            <person name="Lin M."/>
            <person name="Wang J."/>
        </authorList>
    </citation>
    <scope>NUCLEOTIDE SEQUENCE [LARGE SCALE GENOMIC DNA]</scope>
    <source>
        <strain evidence="1 2">HR1</strain>
    </source>
</reference>
<dbReference type="Proteomes" id="UP000325614">
    <property type="component" value="Chromosome"/>
</dbReference>
<dbReference type="Pfam" id="PF07323">
    <property type="entry name" value="DUF1465"/>
    <property type="match status" value="1"/>
</dbReference>
<name>A0A5P9JUJ0_9HYPH</name>
<dbReference type="InterPro" id="IPR038301">
    <property type="entry name" value="AraC-like_sf"/>
</dbReference>
<dbReference type="EMBL" id="CP045423">
    <property type="protein sequence ID" value="QFU15448.1"/>
    <property type="molecule type" value="Genomic_DNA"/>
</dbReference>
<evidence type="ECO:0000313" key="2">
    <source>
        <dbReference type="Proteomes" id="UP000325614"/>
    </source>
</evidence>
<sequence length="243" mass="26940">MVLPLSLTPPCQDSSRPGRLNFWLLRPNLTLRKGCRSIEPRGVLYCFPDAWRSRADGRPGTVAYGREPVSEPDVIKLGAGTVPFGHGFVHSDAFKALFQEGMELVEDTAAYLDGQGRLDSKRLPREGVIAYATESMRLTTRLMQIASWLLLQRAVAEGEITPDQAQLENNRVHLTQQDTVTSVEDFEALPPRLKELIGLATRIHARILHLERLMSEPDPGPVAPAPNPVAAQHRLLEQVFGGH</sequence>
<accession>A0A5P9JUJ0</accession>
<dbReference type="AlphaFoldDB" id="A0A5P9JUJ0"/>
<gene>
    <name evidence="1" type="ORF">GDR74_04010</name>
</gene>